<dbReference type="Gene3D" id="3.40.50.1010">
    <property type="entry name" value="5'-nuclease"/>
    <property type="match status" value="1"/>
</dbReference>
<evidence type="ECO:0000259" key="17">
    <source>
        <dbReference type="SMART" id="SM00475"/>
    </source>
</evidence>
<dbReference type="InterPro" id="IPR002298">
    <property type="entry name" value="DNA_polymerase_A"/>
</dbReference>
<dbReference type="GO" id="GO:0006261">
    <property type="term" value="P:DNA-templated DNA replication"/>
    <property type="evidence" value="ECO:0007669"/>
    <property type="project" value="UniProtKB-UniRule"/>
</dbReference>
<dbReference type="SMART" id="SM00279">
    <property type="entry name" value="HhH2"/>
    <property type="match status" value="1"/>
</dbReference>
<dbReference type="CDD" id="cd09859">
    <property type="entry name" value="PIN_53EXO"/>
    <property type="match status" value="1"/>
</dbReference>
<dbReference type="InterPro" id="IPR002421">
    <property type="entry name" value="5-3_exonuclease"/>
</dbReference>
<dbReference type="SUPFAM" id="SSF56672">
    <property type="entry name" value="DNA/RNA polymerases"/>
    <property type="match status" value="1"/>
</dbReference>
<dbReference type="GO" id="GO:0008409">
    <property type="term" value="F:5'-3' exonuclease activity"/>
    <property type="evidence" value="ECO:0007669"/>
    <property type="project" value="UniProtKB-UniRule"/>
</dbReference>
<dbReference type="SUPFAM" id="SSF53098">
    <property type="entry name" value="Ribonuclease H-like"/>
    <property type="match status" value="1"/>
</dbReference>
<evidence type="ECO:0000256" key="5">
    <source>
        <dbReference type="ARBA" id="ARBA00022695"/>
    </source>
</evidence>
<dbReference type="InterPro" id="IPR012337">
    <property type="entry name" value="RNaseH-like_sf"/>
</dbReference>
<dbReference type="Gene3D" id="3.30.420.10">
    <property type="entry name" value="Ribonuclease H-like superfamily/Ribonuclease H"/>
    <property type="match status" value="1"/>
</dbReference>
<dbReference type="NCBIfam" id="TIGR00593">
    <property type="entry name" value="pola"/>
    <property type="match status" value="1"/>
</dbReference>
<comment type="subunit">
    <text evidence="16">Single-chain monomer with multiple functions.</text>
</comment>
<evidence type="ECO:0000256" key="15">
    <source>
        <dbReference type="NCBIfam" id="TIGR00593"/>
    </source>
</evidence>
<dbReference type="InterPro" id="IPR036397">
    <property type="entry name" value="RNaseH_sf"/>
</dbReference>
<dbReference type="GO" id="GO:0003677">
    <property type="term" value="F:DNA binding"/>
    <property type="evidence" value="ECO:0007669"/>
    <property type="project" value="UniProtKB-UniRule"/>
</dbReference>
<keyword evidence="8 16" id="KW-0227">DNA damage</keyword>
<dbReference type="PRINTS" id="PR00868">
    <property type="entry name" value="DNAPOLI"/>
</dbReference>
<name>A0A0L6W473_9FIRM</name>
<dbReference type="PROSITE" id="PS00447">
    <property type="entry name" value="DNA_POLYMERASE_A"/>
    <property type="match status" value="1"/>
</dbReference>
<evidence type="ECO:0000256" key="16">
    <source>
        <dbReference type="RuleBase" id="RU004460"/>
    </source>
</evidence>
<dbReference type="PANTHER" id="PTHR10133:SF27">
    <property type="entry name" value="DNA POLYMERASE NU"/>
    <property type="match status" value="1"/>
</dbReference>
<dbReference type="SMART" id="SM00482">
    <property type="entry name" value="POLAc"/>
    <property type="match status" value="1"/>
</dbReference>
<evidence type="ECO:0000256" key="8">
    <source>
        <dbReference type="ARBA" id="ARBA00022763"/>
    </source>
</evidence>
<dbReference type="InterPro" id="IPR029060">
    <property type="entry name" value="PIN-like_dom_sf"/>
</dbReference>
<keyword evidence="5 16" id="KW-0548">Nucleotidyltransferase</keyword>
<keyword evidence="20" id="KW-1185">Reference proteome</keyword>
<keyword evidence="9 16" id="KW-0378">Hydrolase</keyword>
<dbReference type="Pfam" id="PF02739">
    <property type="entry name" value="5_3_exonuc_N"/>
    <property type="match status" value="1"/>
</dbReference>
<keyword evidence="7" id="KW-0540">Nuclease</keyword>
<protein>
    <recommendedName>
        <fullName evidence="3 15">DNA polymerase I</fullName>
        <ecNumber evidence="2 15">2.7.7.7</ecNumber>
    </recommendedName>
</protein>
<dbReference type="Pfam" id="PF00476">
    <property type="entry name" value="DNA_pol_A"/>
    <property type="match status" value="1"/>
</dbReference>
<evidence type="ECO:0000259" key="18">
    <source>
        <dbReference type="SMART" id="SM00482"/>
    </source>
</evidence>
<evidence type="ECO:0000256" key="10">
    <source>
        <dbReference type="ARBA" id="ARBA00022839"/>
    </source>
</evidence>
<dbReference type="InterPro" id="IPR036279">
    <property type="entry name" value="5-3_exonuclease_C_sf"/>
</dbReference>
<dbReference type="GO" id="GO:0006302">
    <property type="term" value="P:double-strand break repair"/>
    <property type="evidence" value="ECO:0007669"/>
    <property type="project" value="TreeGrafter"/>
</dbReference>
<evidence type="ECO:0000256" key="14">
    <source>
        <dbReference type="ARBA" id="ARBA00049244"/>
    </source>
</evidence>
<reference evidence="20" key="1">
    <citation type="submission" date="2015-07" db="EMBL/GenBank/DDBJ databases">
        <title>Complete Genome of Thermincola ferriacetica strain Z-0001T.</title>
        <authorList>
            <person name="Lusk B."/>
            <person name="Badalamenti J.P."/>
            <person name="Parameswaran P."/>
            <person name="Bond D.R."/>
            <person name="Torres C.I."/>
        </authorList>
    </citation>
    <scope>NUCLEOTIDE SEQUENCE [LARGE SCALE GENOMIC DNA]</scope>
    <source>
        <strain evidence="20">Z-0001</strain>
    </source>
</reference>
<dbReference type="InterPro" id="IPR018320">
    <property type="entry name" value="DNA_polymerase_1"/>
</dbReference>
<dbReference type="InterPro" id="IPR043502">
    <property type="entry name" value="DNA/RNA_pol_sf"/>
</dbReference>
<dbReference type="FunFam" id="1.10.150.20:FF:000002">
    <property type="entry name" value="DNA polymerase I"/>
    <property type="match status" value="1"/>
</dbReference>
<evidence type="ECO:0000256" key="2">
    <source>
        <dbReference type="ARBA" id="ARBA00012417"/>
    </source>
</evidence>
<gene>
    <name evidence="16" type="primary">polA</name>
    <name evidence="19" type="ORF">Tfer_0939</name>
</gene>
<dbReference type="SUPFAM" id="SSF88723">
    <property type="entry name" value="PIN domain-like"/>
    <property type="match status" value="1"/>
</dbReference>
<sequence length="886" mass="99998">MTQGKFIIIDGNSLVYRAFYALPLLKTTTGVYTNAVYGFTTMLMKVLNEEKPACLAIAFDKGKTTFRNEHFEDYKGHRKATPDELKPQFPLVKEIVRAFRIPVYEIEGYEADDIIGTVSLKAEEMGYETVIVTGDRDALQLVSPKTRVMLTKKGISEMELYDENKVAERYGLKPAQIIDMKGLMGDTSDNIPGVPGIGEKTAAKLVREYGSVEELLAQRGTVAGKLREKLEQYAEQALLSKKLATIIRHVPIEIDLRECVVEEPDYAKLLELGRSLEFKALTKLAQEKAPEQPEKLFEPVDEAKQLQINGEYRQYNFDEALASITRFAEQKKDMALVLRTSNQDPWSAGILGLAWSAEPGSGGYLAGEELQPADKLTRILDAIFWTKGRVCFHDAKRTDILLRRLGNKPVRAGFDTMLAAYLLDPSVSNLDLAALSIKYLGQELSPGEDYRSFCAQADIILRLVPVLHEKLAELNMLDLYFDVEMPLLHILADMEFSGVKLDKEYLEAMSVDLSTEIDRITGDIYRLAGEEFNINSTRQLGTILFEKLGLPVIKKTKTGYSTDVEVLETLAERHEIVARVLHYRQLVKLKSTYVDGLIPLINPVTGKVHTTFNQTVTATGRLSSTEPNLQNIPIRMEEGRRIRKAFVPSEPGWIILSADYSQIELRILAHLSGDERFVQAFRNDEDIHTRTAAEVFGVSLEEVTGEMRSRAKAVNFGIVYGISDFGLAKNISVSRKEARQYIENYFARYAGIKKYLEETVRLAREQGYVTTLLNRRRYLPDILSPNRNIRSFGERTAMNTPIQGSAADIIKLAMVRVADCLKKEGLKARMLLQVHDELIFEAPPEELPKVTGIVRECMENTVKLTVPLKVDMKKGFNWYDMEKIND</sequence>
<dbReference type="InterPro" id="IPR001098">
    <property type="entry name" value="DNA-dir_DNA_pol_A_palm_dom"/>
</dbReference>
<dbReference type="Proteomes" id="UP000037175">
    <property type="component" value="Unassembled WGS sequence"/>
</dbReference>
<comment type="similarity">
    <text evidence="1 16">Belongs to the DNA polymerase type-A family.</text>
</comment>
<comment type="catalytic activity">
    <reaction evidence="14 16">
        <text>DNA(n) + a 2'-deoxyribonucleoside 5'-triphosphate = DNA(n+1) + diphosphate</text>
        <dbReference type="Rhea" id="RHEA:22508"/>
        <dbReference type="Rhea" id="RHEA-COMP:17339"/>
        <dbReference type="Rhea" id="RHEA-COMP:17340"/>
        <dbReference type="ChEBI" id="CHEBI:33019"/>
        <dbReference type="ChEBI" id="CHEBI:61560"/>
        <dbReference type="ChEBI" id="CHEBI:173112"/>
        <dbReference type="EC" id="2.7.7.7"/>
    </reaction>
</comment>
<dbReference type="PANTHER" id="PTHR10133">
    <property type="entry name" value="DNA POLYMERASE I"/>
    <property type="match status" value="1"/>
</dbReference>
<feature type="domain" description="5'-3' exonuclease" evidence="17">
    <location>
        <begin position="4"/>
        <end position="262"/>
    </location>
</feature>
<accession>A0A0L6W473</accession>
<dbReference type="NCBIfam" id="NF004397">
    <property type="entry name" value="PRK05755.1"/>
    <property type="match status" value="1"/>
</dbReference>
<keyword evidence="12 16" id="KW-0238">DNA-binding</keyword>
<keyword evidence="13 16" id="KW-0234">DNA repair</keyword>
<dbReference type="Gene3D" id="3.30.70.370">
    <property type="match status" value="1"/>
</dbReference>
<comment type="caution">
    <text evidence="19">The sequence shown here is derived from an EMBL/GenBank/DDBJ whole genome shotgun (WGS) entry which is preliminary data.</text>
</comment>
<dbReference type="GO" id="GO:0003887">
    <property type="term" value="F:DNA-directed DNA polymerase activity"/>
    <property type="evidence" value="ECO:0007669"/>
    <property type="project" value="UniProtKB-UniRule"/>
</dbReference>
<keyword evidence="11 16" id="KW-0239">DNA-directed DNA polymerase</keyword>
<dbReference type="SMART" id="SM00475">
    <property type="entry name" value="53EXOc"/>
    <property type="match status" value="1"/>
</dbReference>
<dbReference type="EMBL" id="LGTE01000004">
    <property type="protein sequence ID" value="KNZ70377.1"/>
    <property type="molecule type" value="Genomic_DNA"/>
</dbReference>
<dbReference type="Pfam" id="PF01367">
    <property type="entry name" value="5_3_exonuc"/>
    <property type="match status" value="1"/>
</dbReference>
<dbReference type="FunFam" id="1.10.150.20:FF:000003">
    <property type="entry name" value="DNA polymerase I"/>
    <property type="match status" value="1"/>
</dbReference>
<dbReference type="EC" id="2.7.7.7" evidence="2 15"/>
<feature type="domain" description="DNA-directed DNA polymerase family A palm" evidence="18">
    <location>
        <begin position="639"/>
        <end position="846"/>
    </location>
</feature>
<dbReference type="FunFam" id="3.40.50.1010:FF:000001">
    <property type="entry name" value="DNA polymerase I"/>
    <property type="match status" value="1"/>
</dbReference>
<keyword evidence="10 16" id="KW-0269">Exonuclease</keyword>
<evidence type="ECO:0000256" key="4">
    <source>
        <dbReference type="ARBA" id="ARBA00022679"/>
    </source>
</evidence>
<evidence type="ECO:0000256" key="11">
    <source>
        <dbReference type="ARBA" id="ARBA00022932"/>
    </source>
</evidence>
<evidence type="ECO:0000256" key="9">
    <source>
        <dbReference type="ARBA" id="ARBA00022801"/>
    </source>
</evidence>
<dbReference type="AlphaFoldDB" id="A0A0L6W473"/>
<evidence type="ECO:0000256" key="1">
    <source>
        <dbReference type="ARBA" id="ARBA00007705"/>
    </source>
</evidence>
<dbReference type="InterPro" id="IPR020046">
    <property type="entry name" value="5-3_exonucl_a-hlix_arch_N"/>
</dbReference>
<dbReference type="PATRIC" id="fig|281456.6.peg.998"/>
<evidence type="ECO:0000256" key="12">
    <source>
        <dbReference type="ARBA" id="ARBA00023125"/>
    </source>
</evidence>
<dbReference type="CDD" id="cd08637">
    <property type="entry name" value="DNA_pol_A_pol_I_C"/>
    <property type="match status" value="1"/>
</dbReference>
<dbReference type="Pfam" id="PF22619">
    <property type="entry name" value="DNA_polI_exo1"/>
    <property type="match status" value="1"/>
</dbReference>
<evidence type="ECO:0000256" key="13">
    <source>
        <dbReference type="ARBA" id="ARBA00023204"/>
    </source>
</evidence>
<organism evidence="19 20">
    <name type="scientific">Thermincola ferriacetica</name>
    <dbReference type="NCBI Taxonomy" id="281456"/>
    <lineage>
        <taxon>Bacteria</taxon>
        <taxon>Bacillati</taxon>
        <taxon>Bacillota</taxon>
        <taxon>Clostridia</taxon>
        <taxon>Eubacteriales</taxon>
        <taxon>Thermincolaceae</taxon>
        <taxon>Thermincola</taxon>
    </lineage>
</organism>
<evidence type="ECO:0000256" key="3">
    <source>
        <dbReference type="ARBA" id="ARBA00020311"/>
    </source>
</evidence>
<dbReference type="InterPro" id="IPR020045">
    <property type="entry name" value="DNA_polI_H3TH"/>
</dbReference>
<dbReference type="FunFam" id="1.20.1060.10:FF:000001">
    <property type="entry name" value="DNA polymerase I"/>
    <property type="match status" value="1"/>
</dbReference>
<dbReference type="Gene3D" id="1.20.1060.10">
    <property type="entry name" value="Taq DNA Polymerase, Chain T, domain 4"/>
    <property type="match status" value="1"/>
</dbReference>
<keyword evidence="6 16" id="KW-0235">DNA replication</keyword>
<dbReference type="InterPro" id="IPR054690">
    <property type="entry name" value="DNA_polI_exonuclease"/>
</dbReference>
<dbReference type="InterPro" id="IPR008918">
    <property type="entry name" value="HhH2"/>
</dbReference>
<proteinExistence type="inferred from homology"/>
<comment type="function">
    <text evidence="16">In addition to polymerase activity, this DNA polymerase exhibits 5'-3' exonuclease activity.</text>
</comment>
<dbReference type="RefSeq" id="WP_052217081.1">
    <property type="nucleotide sequence ID" value="NZ_LGTE01000004.1"/>
</dbReference>
<dbReference type="SUPFAM" id="SSF47807">
    <property type="entry name" value="5' to 3' exonuclease, C-terminal subdomain"/>
    <property type="match status" value="1"/>
</dbReference>
<evidence type="ECO:0000256" key="6">
    <source>
        <dbReference type="ARBA" id="ARBA00022705"/>
    </source>
</evidence>
<dbReference type="InterPro" id="IPR019760">
    <property type="entry name" value="DNA-dir_DNA_pol_A_CS"/>
</dbReference>
<keyword evidence="4 16" id="KW-0808">Transferase</keyword>
<evidence type="ECO:0000256" key="7">
    <source>
        <dbReference type="ARBA" id="ARBA00022722"/>
    </source>
</evidence>
<dbReference type="CDD" id="cd06140">
    <property type="entry name" value="DNA_polA_I_Bacillus_like_exo"/>
    <property type="match status" value="1"/>
</dbReference>
<evidence type="ECO:0000313" key="19">
    <source>
        <dbReference type="EMBL" id="KNZ70377.1"/>
    </source>
</evidence>
<dbReference type="CDD" id="cd09898">
    <property type="entry name" value="H3TH_53EXO"/>
    <property type="match status" value="1"/>
</dbReference>
<dbReference type="Gene3D" id="1.10.150.20">
    <property type="entry name" value="5' to 3' exonuclease, C-terminal subdomain"/>
    <property type="match status" value="2"/>
</dbReference>
<evidence type="ECO:0000313" key="20">
    <source>
        <dbReference type="Proteomes" id="UP000037175"/>
    </source>
</evidence>